<dbReference type="PROSITE" id="PS50977">
    <property type="entry name" value="HTH_TETR_2"/>
    <property type="match status" value="1"/>
</dbReference>
<protein>
    <submittedName>
        <fullName evidence="6">TetR family transcriptional regulator</fullName>
    </submittedName>
</protein>
<evidence type="ECO:0000313" key="7">
    <source>
        <dbReference type="Proteomes" id="UP000245697"/>
    </source>
</evidence>
<evidence type="ECO:0000259" key="5">
    <source>
        <dbReference type="PROSITE" id="PS50977"/>
    </source>
</evidence>
<proteinExistence type="predicted"/>
<dbReference type="EMBL" id="QGGR01000008">
    <property type="protein sequence ID" value="PWK46953.1"/>
    <property type="molecule type" value="Genomic_DNA"/>
</dbReference>
<keyword evidence="2 4" id="KW-0238">DNA-binding</keyword>
<reference evidence="6 7" key="1">
    <citation type="submission" date="2018-05" db="EMBL/GenBank/DDBJ databases">
        <title>Genomic Encyclopedia of Archaeal and Bacterial Type Strains, Phase II (KMG-II): from individual species to whole genera.</title>
        <authorList>
            <person name="Goeker M."/>
        </authorList>
    </citation>
    <scope>NUCLEOTIDE SEQUENCE [LARGE SCALE GENOMIC DNA]</scope>
    <source>
        <strain evidence="6 7">DSM 45184</strain>
    </source>
</reference>
<evidence type="ECO:0000256" key="2">
    <source>
        <dbReference type="ARBA" id="ARBA00023125"/>
    </source>
</evidence>
<evidence type="ECO:0000256" key="3">
    <source>
        <dbReference type="ARBA" id="ARBA00023163"/>
    </source>
</evidence>
<dbReference type="InterPro" id="IPR009057">
    <property type="entry name" value="Homeodomain-like_sf"/>
</dbReference>
<accession>A0A316FF38</accession>
<dbReference type="AlphaFoldDB" id="A0A316FF38"/>
<dbReference type="Pfam" id="PF00440">
    <property type="entry name" value="TetR_N"/>
    <property type="match status" value="1"/>
</dbReference>
<keyword evidence="7" id="KW-1185">Reference proteome</keyword>
<dbReference type="Gene3D" id="1.10.10.60">
    <property type="entry name" value="Homeodomain-like"/>
    <property type="match status" value="1"/>
</dbReference>
<dbReference type="InterPro" id="IPR036271">
    <property type="entry name" value="Tet_transcr_reg_TetR-rel_C_sf"/>
</dbReference>
<evidence type="ECO:0000256" key="1">
    <source>
        <dbReference type="ARBA" id="ARBA00023015"/>
    </source>
</evidence>
<name>A0A316FF38_9ACTN</name>
<comment type="caution">
    <text evidence="6">The sequence shown here is derived from an EMBL/GenBank/DDBJ whole genome shotgun (WGS) entry which is preliminary data.</text>
</comment>
<dbReference type="GO" id="GO:0003700">
    <property type="term" value="F:DNA-binding transcription factor activity"/>
    <property type="evidence" value="ECO:0007669"/>
    <property type="project" value="TreeGrafter"/>
</dbReference>
<dbReference type="SUPFAM" id="SSF48498">
    <property type="entry name" value="Tetracyclin repressor-like, C-terminal domain"/>
    <property type="match status" value="1"/>
</dbReference>
<gene>
    <name evidence="6" type="ORF">BC793_10867</name>
</gene>
<dbReference type="PANTHER" id="PTHR30055">
    <property type="entry name" value="HTH-TYPE TRANSCRIPTIONAL REGULATOR RUTR"/>
    <property type="match status" value="1"/>
</dbReference>
<feature type="DNA-binding region" description="H-T-H motif" evidence="4">
    <location>
        <begin position="40"/>
        <end position="59"/>
    </location>
</feature>
<dbReference type="RefSeq" id="WP_109594157.1">
    <property type="nucleotide sequence ID" value="NZ_BONA01000049.1"/>
</dbReference>
<dbReference type="PANTHER" id="PTHR30055:SF240">
    <property type="entry name" value="HTH-TYPE TRANSCRIPTIONAL REGULATOR ACRR"/>
    <property type="match status" value="1"/>
</dbReference>
<keyword evidence="1" id="KW-0805">Transcription regulation</keyword>
<keyword evidence="3" id="KW-0804">Transcription</keyword>
<dbReference type="InterPro" id="IPR001647">
    <property type="entry name" value="HTH_TetR"/>
</dbReference>
<sequence>MNTGRQSPDRQLTFTEQARRAQLVDVTIRVIAEYGYAGCSLQRIAEAAGITKAAVIYHFATKRAVIRAAYDTVIAGLTEHVGALITKATTPAGQVDAYVRGLIGYMGANPDHVRVIVEALDDDHDTGIADRPHSPERWRPLADLINAAKSAKAYRQDLDARITAIMLGGAIDAVVAEFLTDRSFDTGTAADAVVDMLHRTALQGDPSMAARGITAWDAAPPGPAHRP</sequence>
<dbReference type="InterPro" id="IPR050109">
    <property type="entry name" value="HTH-type_TetR-like_transc_reg"/>
</dbReference>
<organism evidence="6 7">
    <name type="scientific">Actinoplanes xinjiangensis</name>
    <dbReference type="NCBI Taxonomy" id="512350"/>
    <lineage>
        <taxon>Bacteria</taxon>
        <taxon>Bacillati</taxon>
        <taxon>Actinomycetota</taxon>
        <taxon>Actinomycetes</taxon>
        <taxon>Micromonosporales</taxon>
        <taxon>Micromonosporaceae</taxon>
        <taxon>Actinoplanes</taxon>
    </lineage>
</organism>
<evidence type="ECO:0000256" key="4">
    <source>
        <dbReference type="PROSITE-ProRule" id="PRU00335"/>
    </source>
</evidence>
<dbReference type="Proteomes" id="UP000245697">
    <property type="component" value="Unassembled WGS sequence"/>
</dbReference>
<dbReference type="OrthoDB" id="9806334at2"/>
<feature type="domain" description="HTH tetR-type" evidence="5">
    <location>
        <begin position="17"/>
        <end position="77"/>
    </location>
</feature>
<dbReference type="GO" id="GO:0000976">
    <property type="term" value="F:transcription cis-regulatory region binding"/>
    <property type="evidence" value="ECO:0007669"/>
    <property type="project" value="TreeGrafter"/>
</dbReference>
<dbReference type="PRINTS" id="PR00455">
    <property type="entry name" value="HTHTETR"/>
</dbReference>
<dbReference type="SUPFAM" id="SSF46689">
    <property type="entry name" value="Homeodomain-like"/>
    <property type="match status" value="1"/>
</dbReference>
<dbReference type="Gene3D" id="1.10.357.10">
    <property type="entry name" value="Tetracycline Repressor, domain 2"/>
    <property type="match status" value="1"/>
</dbReference>
<evidence type="ECO:0000313" key="6">
    <source>
        <dbReference type="EMBL" id="PWK46953.1"/>
    </source>
</evidence>